<organism evidence="2 3">
    <name type="scientific">Datura stramonium</name>
    <name type="common">Jimsonweed</name>
    <name type="synonym">Common thornapple</name>
    <dbReference type="NCBI Taxonomy" id="4076"/>
    <lineage>
        <taxon>Eukaryota</taxon>
        <taxon>Viridiplantae</taxon>
        <taxon>Streptophyta</taxon>
        <taxon>Embryophyta</taxon>
        <taxon>Tracheophyta</taxon>
        <taxon>Spermatophyta</taxon>
        <taxon>Magnoliopsida</taxon>
        <taxon>eudicotyledons</taxon>
        <taxon>Gunneridae</taxon>
        <taxon>Pentapetalae</taxon>
        <taxon>asterids</taxon>
        <taxon>lamiids</taxon>
        <taxon>Solanales</taxon>
        <taxon>Solanaceae</taxon>
        <taxon>Solanoideae</taxon>
        <taxon>Datureae</taxon>
        <taxon>Datura</taxon>
    </lineage>
</organism>
<feature type="transmembrane region" description="Helical" evidence="1">
    <location>
        <begin position="45"/>
        <end position="63"/>
    </location>
</feature>
<keyword evidence="1" id="KW-0472">Membrane</keyword>
<evidence type="ECO:0000256" key="1">
    <source>
        <dbReference type="SAM" id="Phobius"/>
    </source>
</evidence>
<dbReference type="EMBL" id="JACEIK010000700">
    <property type="protein sequence ID" value="MCD7461119.1"/>
    <property type="molecule type" value="Genomic_DNA"/>
</dbReference>
<comment type="caution">
    <text evidence="2">The sequence shown here is derived from an EMBL/GenBank/DDBJ whole genome shotgun (WGS) entry which is preliminary data.</text>
</comment>
<evidence type="ECO:0000313" key="2">
    <source>
        <dbReference type="EMBL" id="MCD7461119.1"/>
    </source>
</evidence>
<reference evidence="2 3" key="1">
    <citation type="journal article" date="2021" name="BMC Genomics">
        <title>Datura genome reveals duplications of psychoactive alkaloid biosynthetic genes and high mutation rate following tissue culture.</title>
        <authorList>
            <person name="Rajewski A."/>
            <person name="Carter-House D."/>
            <person name="Stajich J."/>
            <person name="Litt A."/>
        </authorList>
    </citation>
    <scope>NUCLEOTIDE SEQUENCE [LARGE SCALE GENOMIC DNA]</scope>
    <source>
        <strain evidence="2">AR-01</strain>
    </source>
</reference>
<name>A0ABS8SQS7_DATST</name>
<dbReference type="Proteomes" id="UP000823775">
    <property type="component" value="Unassembled WGS sequence"/>
</dbReference>
<gene>
    <name evidence="2" type="ORF">HAX54_045329</name>
</gene>
<evidence type="ECO:0000313" key="3">
    <source>
        <dbReference type="Proteomes" id="UP000823775"/>
    </source>
</evidence>
<protein>
    <submittedName>
        <fullName evidence="2">Uncharacterized protein</fullName>
    </submittedName>
</protein>
<accession>A0ABS8SQS7</accession>
<proteinExistence type="predicted"/>
<keyword evidence="1" id="KW-1133">Transmembrane helix</keyword>
<keyword evidence="1" id="KW-0812">Transmembrane</keyword>
<feature type="transmembrane region" description="Helical" evidence="1">
    <location>
        <begin position="69"/>
        <end position="88"/>
    </location>
</feature>
<sequence>MTQIKRPTHGVVDMDFILGVDGYNLDIVDSKVQSDGSTVGTNMKMGMTVTVTLFSIVFLFILSSSYKFVRIWVALTIYMSLGALVDFWRKRTGTGPWKFLKS</sequence>
<keyword evidence="3" id="KW-1185">Reference proteome</keyword>